<comment type="caution">
    <text evidence="1">The sequence shown here is derived from an EMBL/GenBank/DDBJ whole genome shotgun (WGS) entry which is preliminary data.</text>
</comment>
<name>A0ABQ8I5U0_9ROSI</name>
<accession>A0ABQ8I5U0</accession>
<protein>
    <recommendedName>
        <fullName evidence="3">Response regulatory domain-containing protein</fullName>
    </recommendedName>
</protein>
<reference evidence="1 2" key="1">
    <citation type="submission" date="2021-02" db="EMBL/GenBank/DDBJ databases">
        <title>Plant Genome Project.</title>
        <authorList>
            <person name="Zhang R.-G."/>
        </authorList>
    </citation>
    <scope>NUCLEOTIDE SEQUENCE [LARGE SCALE GENOMIC DNA]</scope>
    <source>
        <tissue evidence="1">Leaves</tissue>
    </source>
</reference>
<dbReference type="PANTHER" id="PTHR43228:SF1">
    <property type="entry name" value="TWO-COMPONENT RESPONSE REGULATOR ARR22"/>
    <property type="match status" value="1"/>
</dbReference>
<dbReference type="EMBL" id="JAFEMO010000004">
    <property type="protein sequence ID" value="KAH7571799.1"/>
    <property type="molecule type" value="Genomic_DNA"/>
</dbReference>
<dbReference type="InterPro" id="IPR052048">
    <property type="entry name" value="ST_Response_Regulator"/>
</dbReference>
<dbReference type="Proteomes" id="UP000827721">
    <property type="component" value="Unassembled WGS sequence"/>
</dbReference>
<proteinExistence type="predicted"/>
<gene>
    <name evidence="1" type="ORF">JRO89_XS04G0144500</name>
</gene>
<dbReference type="PANTHER" id="PTHR43228">
    <property type="entry name" value="TWO-COMPONENT RESPONSE REGULATOR"/>
    <property type="match status" value="1"/>
</dbReference>
<organism evidence="1 2">
    <name type="scientific">Xanthoceras sorbifolium</name>
    <dbReference type="NCBI Taxonomy" id="99658"/>
    <lineage>
        <taxon>Eukaryota</taxon>
        <taxon>Viridiplantae</taxon>
        <taxon>Streptophyta</taxon>
        <taxon>Embryophyta</taxon>
        <taxon>Tracheophyta</taxon>
        <taxon>Spermatophyta</taxon>
        <taxon>Magnoliopsida</taxon>
        <taxon>eudicotyledons</taxon>
        <taxon>Gunneridae</taxon>
        <taxon>Pentapetalae</taxon>
        <taxon>rosids</taxon>
        <taxon>malvids</taxon>
        <taxon>Sapindales</taxon>
        <taxon>Sapindaceae</taxon>
        <taxon>Xanthoceroideae</taxon>
        <taxon>Xanthoceras</taxon>
    </lineage>
</organism>
<evidence type="ECO:0008006" key="3">
    <source>
        <dbReference type="Google" id="ProtNLM"/>
    </source>
</evidence>
<evidence type="ECO:0000313" key="1">
    <source>
        <dbReference type="EMBL" id="KAH7571799.1"/>
    </source>
</evidence>
<keyword evidence="2" id="KW-1185">Reference proteome</keyword>
<sequence>MVLEDGESASKKMKIKERTTQQITALIVDDDAIICRATKELRDMGVTSKIVGVNSCDTDAEKKAFIEAGLDFCLLKPLNEAKATPFLEEIQNNM</sequence>
<evidence type="ECO:0000313" key="2">
    <source>
        <dbReference type="Proteomes" id="UP000827721"/>
    </source>
</evidence>